<comment type="caution">
    <text evidence="1">The sequence shown here is derived from an EMBL/GenBank/DDBJ whole genome shotgun (WGS) entry which is preliminary data.</text>
</comment>
<dbReference type="Proteomes" id="UP001221898">
    <property type="component" value="Unassembled WGS sequence"/>
</dbReference>
<reference evidence="1" key="1">
    <citation type="journal article" date="2023" name="Science">
        <title>Genome structures resolve the early diversification of teleost fishes.</title>
        <authorList>
            <person name="Parey E."/>
            <person name="Louis A."/>
            <person name="Montfort J."/>
            <person name="Bouchez O."/>
            <person name="Roques C."/>
            <person name="Iampietro C."/>
            <person name="Lluch J."/>
            <person name="Castinel A."/>
            <person name="Donnadieu C."/>
            <person name="Desvignes T."/>
            <person name="Floi Bucao C."/>
            <person name="Jouanno E."/>
            <person name="Wen M."/>
            <person name="Mejri S."/>
            <person name="Dirks R."/>
            <person name="Jansen H."/>
            <person name="Henkel C."/>
            <person name="Chen W.J."/>
            <person name="Zahm M."/>
            <person name="Cabau C."/>
            <person name="Klopp C."/>
            <person name="Thompson A.W."/>
            <person name="Robinson-Rechavi M."/>
            <person name="Braasch I."/>
            <person name="Lecointre G."/>
            <person name="Bobe J."/>
            <person name="Postlethwait J.H."/>
            <person name="Berthelot C."/>
            <person name="Roest Crollius H."/>
            <person name="Guiguen Y."/>
        </authorList>
    </citation>
    <scope>NUCLEOTIDE SEQUENCE</scope>
    <source>
        <strain evidence="1">NC1722</strain>
    </source>
</reference>
<gene>
    <name evidence="1" type="ORF">AAFF_G00017800</name>
</gene>
<accession>A0AAD7S5U9</accession>
<proteinExistence type="predicted"/>
<sequence>MRDSDAGLLRESSQPSSAAPLKIVKHVCCLLEHIAPLLWLTQNNCDGADGDLKPGFLARRHGEAIVTAEGERERSQLAIKGPALVNYRLMPSNVGTEEIRGWRFQLMGTVVRTSGRNDICCLAPPPSSSVICFPLKSRPRVQAQDFTDSAHFTNSYLIL</sequence>
<organism evidence="1 2">
    <name type="scientific">Aldrovandia affinis</name>
    <dbReference type="NCBI Taxonomy" id="143900"/>
    <lineage>
        <taxon>Eukaryota</taxon>
        <taxon>Metazoa</taxon>
        <taxon>Chordata</taxon>
        <taxon>Craniata</taxon>
        <taxon>Vertebrata</taxon>
        <taxon>Euteleostomi</taxon>
        <taxon>Actinopterygii</taxon>
        <taxon>Neopterygii</taxon>
        <taxon>Teleostei</taxon>
        <taxon>Notacanthiformes</taxon>
        <taxon>Halosauridae</taxon>
        <taxon>Aldrovandia</taxon>
    </lineage>
</organism>
<dbReference type="EMBL" id="JAINUG010000106">
    <property type="protein sequence ID" value="KAJ8396474.1"/>
    <property type="molecule type" value="Genomic_DNA"/>
</dbReference>
<evidence type="ECO:0000313" key="1">
    <source>
        <dbReference type="EMBL" id="KAJ8396474.1"/>
    </source>
</evidence>
<keyword evidence="2" id="KW-1185">Reference proteome</keyword>
<evidence type="ECO:0000313" key="2">
    <source>
        <dbReference type="Proteomes" id="UP001221898"/>
    </source>
</evidence>
<name>A0AAD7S5U9_9TELE</name>
<dbReference type="AlphaFoldDB" id="A0AAD7S5U9"/>
<protein>
    <submittedName>
        <fullName evidence="1">Uncharacterized protein</fullName>
    </submittedName>
</protein>